<evidence type="ECO:0000313" key="3">
    <source>
        <dbReference type="Proteomes" id="UP000008311"/>
    </source>
</evidence>
<dbReference type="AlphaFoldDB" id="B9TBT9"/>
<reference evidence="3" key="1">
    <citation type="journal article" date="2010" name="Nat. Biotechnol.">
        <title>Draft genome sequence of the oilseed species Ricinus communis.</title>
        <authorList>
            <person name="Chan A.P."/>
            <person name="Crabtree J."/>
            <person name="Zhao Q."/>
            <person name="Lorenzi H."/>
            <person name="Orvis J."/>
            <person name="Puiu D."/>
            <person name="Melake-Berhan A."/>
            <person name="Jones K.M."/>
            <person name="Redman J."/>
            <person name="Chen G."/>
            <person name="Cahoon E.B."/>
            <person name="Gedil M."/>
            <person name="Stanke M."/>
            <person name="Haas B.J."/>
            <person name="Wortman J.R."/>
            <person name="Fraser-Liggett C.M."/>
            <person name="Ravel J."/>
            <person name="Rabinowicz P.D."/>
        </authorList>
    </citation>
    <scope>NUCLEOTIDE SEQUENCE [LARGE SCALE GENOMIC DNA]</scope>
    <source>
        <strain evidence="3">cv. Hale</strain>
    </source>
</reference>
<feature type="compositionally biased region" description="Low complexity" evidence="1">
    <location>
        <begin position="39"/>
        <end position="52"/>
    </location>
</feature>
<name>B9TBT9_RICCO</name>
<gene>
    <name evidence="2" type="ORF">RCOM_0365570</name>
</gene>
<proteinExistence type="predicted"/>
<dbReference type="EMBL" id="EQ976748">
    <property type="protein sequence ID" value="EEF26674.1"/>
    <property type="molecule type" value="Genomic_DNA"/>
</dbReference>
<evidence type="ECO:0000256" key="1">
    <source>
        <dbReference type="SAM" id="MobiDB-lite"/>
    </source>
</evidence>
<feature type="region of interest" description="Disordered" evidence="1">
    <location>
        <begin position="1"/>
        <end position="52"/>
    </location>
</feature>
<organism evidence="2 3">
    <name type="scientific">Ricinus communis</name>
    <name type="common">Castor bean</name>
    <dbReference type="NCBI Taxonomy" id="3988"/>
    <lineage>
        <taxon>Eukaryota</taxon>
        <taxon>Viridiplantae</taxon>
        <taxon>Streptophyta</taxon>
        <taxon>Embryophyta</taxon>
        <taxon>Tracheophyta</taxon>
        <taxon>Spermatophyta</taxon>
        <taxon>Magnoliopsida</taxon>
        <taxon>eudicotyledons</taxon>
        <taxon>Gunneridae</taxon>
        <taxon>Pentapetalae</taxon>
        <taxon>rosids</taxon>
        <taxon>fabids</taxon>
        <taxon>Malpighiales</taxon>
        <taxon>Euphorbiaceae</taxon>
        <taxon>Acalyphoideae</taxon>
        <taxon>Acalypheae</taxon>
        <taxon>Ricinus</taxon>
    </lineage>
</organism>
<dbReference type="Proteomes" id="UP000008311">
    <property type="component" value="Unassembled WGS sequence"/>
</dbReference>
<evidence type="ECO:0000313" key="2">
    <source>
        <dbReference type="EMBL" id="EEF26674.1"/>
    </source>
</evidence>
<sequence length="75" mass="7939">MHGPLARAGSLCRSRQAGRLCPRGRGAGHLAGQRHPLHQRPGSAPANAAAEPQLAQDVADIQRRGAVRARQGHPR</sequence>
<keyword evidence="3" id="KW-1185">Reference proteome</keyword>
<protein>
    <submittedName>
        <fullName evidence="2">Uncharacterized protein</fullName>
    </submittedName>
</protein>
<dbReference type="InParanoid" id="B9TBT9"/>
<accession>B9TBT9</accession>